<dbReference type="EMBL" id="JAATEJ010000029">
    <property type="protein sequence ID" value="NJP47344.1"/>
    <property type="molecule type" value="Genomic_DNA"/>
</dbReference>
<evidence type="ECO:0000313" key="11">
    <source>
        <dbReference type="Proteomes" id="UP000734511"/>
    </source>
</evidence>
<keyword evidence="11" id="KW-1185">Reference proteome</keyword>
<dbReference type="Gene3D" id="1.20.1250.20">
    <property type="entry name" value="MFS general substrate transporter like domains"/>
    <property type="match status" value="1"/>
</dbReference>
<protein>
    <submittedName>
        <fullName evidence="10">MFS transporter</fullName>
    </submittedName>
</protein>
<accession>A0ABX0ZTK4</accession>
<organism evidence="10 11">
    <name type="scientific">Actinacidiphila epipremni</name>
    <dbReference type="NCBI Taxonomy" id="2053013"/>
    <lineage>
        <taxon>Bacteria</taxon>
        <taxon>Bacillati</taxon>
        <taxon>Actinomycetota</taxon>
        <taxon>Actinomycetes</taxon>
        <taxon>Kitasatosporales</taxon>
        <taxon>Streptomycetaceae</taxon>
        <taxon>Actinacidiphila</taxon>
    </lineage>
</organism>
<reference evidence="10 11" key="1">
    <citation type="submission" date="2020-03" db="EMBL/GenBank/DDBJ databases">
        <title>WGS of actinomycetes isolated from Thailand.</title>
        <authorList>
            <person name="Thawai C."/>
        </authorList>
    </citation>
    <scope>NUCLEOTIDE SEQUENCE [LARGE SCALE GENOMIC DNA]</scope>
    <source>
        <strain evidence="10 11">PRB2-1</strain>
    </source>
</reference>
<feature type="transmembrane region" description="Helical" evidence="8">
    <location>
        <begin position="368"/>
        <end position="393"/>
    </location>
</feature>
<feature type="transmembrane region" description="Helical" evidence="8">
    <location>
        <begin position="92"/>
        <end position="110"/>
    </location>
</feature>
<feature type="domain" description="Major facilitator superfamily (MFS) profile" evidence="9">
    <location>
        <begin position="26"/>
        <end position="493"/>
    </location>
</feature>
<feature type="transmembrane region" description="Helical" evidence="8">
    <location>
        <begin position="60"/>
        <end position="80"/>
    </location>
</feature>
<evidence type="ECO:0000256" key="5">
    <source>
        <dbReference type="ARBA" id="ARBA00022989"/>
    </source>
</evidence>
<dbReference type="PROSITE" id="PS50850">
    <property type="entry name" value="MFS"/>
    <property type="match status" value="1"/>
</dbReference>
<dbReference type="Gene3D" id="1.20.1720.10">
    <property type="entry name" value="Multidrug resistance protein D"/>
    <property type="match status" value="1"/>
</dbReference>
<evidence type="ECO:0000256" key="8">
    <source>
        <dbReference type="SAM" id="Phobius"/>
    </source>
</evidence>
<name>A0ABX0ZTK4_9ACTN</name>
<proteinExistence type="predicted"/>
<keyword evidence="2" id="KW-0813">Transport</keyword>
<dbReference type="InterPro" id="IPR011701">
    <property type="entry name" value="MFS"/>
</dbReference>
<dbReference type="PANTHER" id="PTHR42718">
    <property type="entry name" value="MAJOR FACILITATOR SUPERFAMILY MULTIDRUG TRANSPORTER MFSC"/>
    <property type="match status" value="1"/>
</dbReference>
<keyword evidence="3" id="KW-1003">Cell membrane</keyword>
<dbReference type="Pfam" id="PF07690">
    <property type="entry name" value="MFS_1"/>
    <property type="match status" value="1"/>
</dbReference>
<dbReference type="NCBIfam" id="TIGR00711">
    <property type="entry name" value="efflux_EmrB"/>
    <property type="match status" value="1"/>
</dbReference>
<evidence type="ECO:0000256" key="4">
    <source>
        <dbReference type="ARBA" id="ARBA00022692"/>
    </source>
</evidence>
<feature type="transmembrane region" description="Helical" evidence="8">
    <location>
        <begin position="122"/>
        <end position="142"/>
    </location>
</feature>
<evidence type="ECO:0000256" key="7">
    <source>
        <dbReference type="ARBA" id="ARBA00023251"/>
    </source>
</evidence>
<evidence type="ECO:0000259" key="9">
    <source>
        <dbReference type="PROSITE" id="PS50850"/>
    </source>
</evidence>
<feature type="transmembrane region" description="Helical" evidence="8">
    <location>
        <begin position="280"/>
        <end position="300"/>
    </location>
</feature>
<evidence type="ECO:0000256" key="1">
    <source>
        <dbReference type="ARBA" id="ARBA00004651"/>
    </source>
</evidence>
<feature type="transmembrane region" description="Helical" evidence="8">
    <location>
        <begin position="179"/>
        <end position="200"/>
    </location>
</feature>
<dbReference type="PANTHER" id="PTHR42718:SF46">
    <property type="entry name" value="BLR6921 PROTEIN"/>
    <property type="match status" value="1"/>
</dbReference>
<comment type="subcellular location">
    <subcellularLocation>
        <location evidence="1">Cell membrane</location>
        <topology evidence="1">Multi-pass membrane protein</topology>
    </subcellularLocation>
</comment>
<feature type="transmembrane region" description="Helical" evidence="8">
    <location>
        <begin position="343"/>
        <end position="362"/>
    </location>
</feature>
<keyword evidence="5 8" id="KW-1133">Transmembrane helix</keyword>
<feature type="transmembrane region" description="Helical" evidence="8">
    <location>
        <begin position="471"/>
        <end position="489"/>
    </location>
</feature>
<sequence>MSLEDKVAPARVAAEPLPGTRHPALALFVLTGAELMVVLDATIVNIALPSIRDAFDISESNLAWVVNAYALAFGGLMLLGGRAGDLFGRRRMFRAGVTFFTLASLLGGIAPNSAVLITARVLQGAGAAVAAPTALALIATTFAEGKPRNRAMGLYAAMAGVGSAVGLILGGALTQYLDWRWVLLINVPIGIAVLIGTAVLQEPRKVNGRLDAPGAAVGTLGLVSLVYGINRAGIEGWGDLGTLICFAAAAVLLPAFVLTQIRGSHPMLPMNVLRDRNRGGAYVVLLCTGVGMFSTFYFTTLFQQQILGYGAVKTGLCYLPFTAAIGLAATVSSRLVSKVPPRVLLVTGLLLAAVGMLILSSLRPWSSYAGGVLPGTIITALGLGSTFVPLTVLSVRGVRPHESGSASAMLNTSQQIGGALGLATMTTLVTAVANHRLADAGDKLIDAFKNHDTKMMYRAADAITHGYDRGYLVSLGVFLVGAVFAAFVLDAPPQEGTEGGAHGGH</sequence>
<gene>
    <name evidence="10" type="ORF">HCN08_28655</name>
</gene>
<evidence type="ECO:0000256" key="3">
    <source>
        <dbReference type="ARBA" id="ARBA00022475"/>
    </source>
</evidence>
<keyword evidence="7" id="KW-0046">Antibiotic resistance</keyword>
<feature type="transmembrane region" description="Helical" evidence="8">
    <location>
        <begin position="306"/>
        <end position="331"/>
    </location>
</feature>
<comment type="caution">
    <text evidence="10">The sequence shown here is derived from an EMBL/GenBank/DDBJ whole genome shotgun (WGS) entry which is preliminary data.</text>
</comment>
<dbReference type="InterPro" id="IPR020846">
    <property type="entry name" value="MFS_dom"/>
</dbReference>
<keyword evidence="6 8" id="KW-0472">Membrane</keyword>
<dbReference type="PRINTS" id="PR01036">
    <property type="entry name" value="TCRTETB"/>
</dbReference>
<evidence type="ECO:0000256" key="2">
    <source>
        <dbReference type="ARBA" id="ARBA00022448"/>
    </source>
</evidence>
<dbReference type="CDD" id="cd17321">
    <property type="entry name" value="MFS_MMR_MDR_like"/>
    <property type="match status" value="1"/>
</dbReference>
<dbReference type="RefSeq" id="WP_167986186.1">
    <property type="nucleotide sequence ID" value="NZ_JAATEJ010000029.1"/>
</dbReference>
<feature type="transmembrane region" description="Helical" evidence="8">
    <location>
        <begin position="154"/>
        <end position="173"/>
    </location>
</feature>
<dbReference type="InterPro" id="IPR004638">
    <property type="entry name" value="EmrB-like"/>
</dbReference>
<feature type="transmembrane region" description="Helical" evidence="8">
    <location>
        <begin position="212"/>
        <end position="229"/>
    </location>
</feature>
<keyword evidence="4 8" id="KW-0812">Transmembrane</keyword>
<evidence type="ECO:0000313" key="10">
    <source>
        <dbReference type="EMBL" id="NJP47344.1"/>
    </source>
</evidence>
<dbReference type="InterPro" id="IPR036259">
    <property type="entry name" value="MFS_trans_sf"/>
</dbReference>
<dbReference type="Proteomes" id="UP000734511">
    <property type="component" value="Unassembled WGS sequence"/>
</dbReference>
<feature type="transmembrane region" description="Helical" evidence="8">
    <location>
        <begin position="25"/>
        <end position="48"/>
    </location>
</feature>
<evidence type="ECO:0000256" key="6">
    <source>
        <dbReference type="ARBA" id="ARBA00023136"/>
    </source>
</evidence>
<dbReference type="SUPFAM" id="SSF103473">
    <property type="entry name" value="MFS general substrate transporter"/>
    <property type="match status" value="1"/>
</dbReference>
<feature type="transmembrane region" description="Helical" evidence="8">
    <location>
        <begin position="241"/>
        <end position="259"/>
    </location>
</feature>